<dbReference type="AlphaFoldDB" id="A0A143PUN8"/>
<evidence type="ECO:0000313" key="2">
    <source>
        <dbReference type="EMBL" id="AMY12026.1"/>
    </source>
</evidence>
<organism evidence="2 3">
    <name type="scientific">Luteitalea pratensis</name>
    <dbReference type="NCBI Taxonomy" id="1855912"/>
    <lineage>
        <taxon>Bacteria</taxon>
        <taxon>Pseudomonadati</taxon>
        <taxon>Acidobacteriota</taxon>
        <taxon>Vicinamibacteria</taxon>
        <taxon>Vicinamibacterales</taxon>
        <taxon>Vicinamibacteraceae</taxon>
        <taxon>Luteitalea</taxon>
    </lineage>
</organism>
<sequence>MATEIALAATSPAVPAARSRTVPGAPPTHAERRQQHDTREDDDGYEPQHGMSAASSNATGAIVTMRAIGLAGRERAAYLWTARFVRPSITVTLSLNRLATKIRSRTGSTATAHGALSAGTVAATVLVRPSITDTLFAWVLTT</sequence>
<feature type="compositionally biased region" description="Low complexity" evidence="1">
    <location>
        <begin position="1"/>
        <end position="20"/>
    </location>
</feature>
<keyword evidence="3" id="KW-1185">Reference proteome</keyword>
<dbReference type="EMBL" id="CP015136">
    <property type="protein sequence ID" value="AMY12026.1"/>
    <property type="molecule type" value="Genomic_DNA"/>
</dbReference>
<feature type="compositionally biased region" description="Basic and acidic residues" evidence="1">
    <location>
        <begin position="29"/>
        <end position="39"/>
    </location>
</feature>
<gene>
    <name evidence="2" type="ORF">LuPra_05298</name>
</gene>
<reference evidence="2 3" key="1">
    <citation type="journal article" date="2016" name="Genome Announc.">
        <title>First Complete Genome Sequence of a Subdivision 6 Acidobacterium Strain.</title>
        <authorList>
            <person name="Huang S."/>
            <person name="Vieira S."/>
            <person name="Bunk B."/>
            <person name="Riedel T."/>
            <person name="Sproer C."/>
            <person name="Overmann J."/>
        </authorList>
    </citation>
    <scope>NUCLEOTIDE SEQUENCE [LARGE SCALE GENOMIC DNA]</scope>
    <source>
        <strain evidence="3">DSM 100886 HEG_-6_39</strain>
    </source>
</reference>
<protein>
    <submittedName>
        <fullName evidence="2">Uncharacterized protein</fullName>
    </submittedName>
</protein>
<dbReference type="KEGG" id="abac:LuPra_05298"/>
<accession>A0A143PUN8</accession>
<dbReference type="Proteomes" id="UP000076079">
    <property type="component" value="Chromosome"/>
</dbReference>
<name>A0A143PUN8_LUTPR</name>
<feature type="region of interest" description="Disordered" evidence="1">
    <location>
        <begin position="1"/>
        <end position="57"/>
    </location>
</feature>
<evidence type="ECO:0000256" key="1">
    <source>
        <dbReference type="SAM" id="MobiDB-lite"/>
    </source>
</evidence>
<proteinExistence type="predicted"/>
<evidence type="ECO:0000313" key="3">
    <source>
        <dbReference type="Proteomes" id="UP000076079"/>
    </source>
</evidence>
<reference evidence="3" key="2">
    <citation type="submission" date="2016-04" db="EMBL/GenBank/DDBJ databases">
        <title>First Complete Genome Sequence of a Subdivision 6 Acidobacterium.</title>
        <authorList>
            <person name="Huang S."/>
            <person name="Vieira S."/>
            <person name="Bunk B."/>
            <person name="Riedel T."/>
            <person name="Sproeer C."/>
            <person name="Overmann J."/>
        </authorList>
    </citation>
    <scope>NUCLEOTIDE SEQUENCE [LARGE SCALE GENOMIC DNA]</scope>
    <source>
        <strain evidence="3">DSM 100886 HEG_-6_39</strain>
    </source>
</reference>